<accession>A0A4R7J2G2</accession>
<reference evidence="1 2" key="1">
    <citation type="submission" date="2019-03" db="EMBL/GenBank/DDBJ databases">
        <title>Genomic Encyclopedia of Archaeal and Bacterial Type Strains, Phase II (KMG-II): from individual species to whole genera.</title>
        <authorList>
            <person name="Goeker M."/>
        </authorList>
    </citation>
    <scope>NUCLEOTIDE SEQUENCE [LARGE SCALE GENOMIC DNA]</scope>
    <source>
        <strain evidence="1 2">DSM 24323</strain>
    </source>
</reference>
<organism evidence="1 2">
    <name type="scientific">Naumannella halotolerans</name>
    <dbReference type="NCBI Taxonomy" id="993414"/>
    <lineage>
        <taxon>Bacteria</taxon>
        <taxon>Bacillati</taxon>
        <taxon>Actinomycetota</taxon>
        <taxon>Actinomycetes</taxon>
        <taxon>Propionibacteriales</taxon>
        <taxon>Propionibacteriaceae</taxon>
        <taxon>Naumannella</taxon>
    </lineage>
</organism>
<dbReference type="RefSeq" id="WP_133755669.1">
    <property type="nucleotide sequence ID" value="NZ_SOAW01000002.1"/>
</dbReference>
<proteinExistence type="predicted"/>
<evidence type="ECO:0008006" key="3">
    <source>
        <dbReference type="Google" id="ProtNLM"/>
    </source>
</evidence>
<protein>
    <recommendedName>
        <fullName evidence="3">Polyketide cyclase/dehydrase/lipid transport protein</fullName>
    </recommendedName>
</protein>
<sequence length="151" mass="16832">MTDTVTDRIERSIDIDAPAEVVYSLVSRPGWWINADEVDPEPDLRTDGQLSTLRHPVWGEFEIRTVDQRPPAYIAFRWSSEPLSAVGADAETTLVEFFIEPIGVGVQLRVVESGFSALTKSADRITSHVEENTSGWESELAAARRYVLAAR</sequence>
<evidence type="ECO:0000313" key="2">
    <source>
        <dbReference type="Proteomes" id="UP000295371"/>
    </source>
</evidence>
<dbReference type="Gene3D" id="3.30.530.20">
    <property type="match status" value="1"/>
</dbReference>
<name>A0A4R7J2G2_9ACTN</name>
<dbReference type="Proteomes" id="UP000295371">
    <property type="component" value="Unassembled WGS sequence"/>
</dbReference>
<comment type="caution">
    <text evidence="1">The sequence shown here is derived from an EMBL/GenBank/DDBJ whole genome shotgun (WGS) entry which is preliminary data.</text>
</comment>
<dbReference type="AlphaFoldDB" id="A0A4R7J2G2"/>
<evidence type="ECO:0000313" key="1">
    <source>
        <dbReference type="EMBL" id="TDT31382.1"/>
    </source>
</evidence>
<gene>
    <name evidence="1" type="ORF">CLV29_2804</name>
</gene>
<dbReference type="SUPFAM" id="SSF55961">
    <property type="entry name" value="Bet v1-like"/>
    <property type="match status" value="1"/>
</dbReference>
<dbReference type="EMBL" id="SOAW01000002">
    <property type="protein sequence ID" value="TDT31382.1"/>
    <property type="molecule type" value="Genomic_DNA"/>
</dbReference>
<dbReference type="InterPro" id="IPR023393">
    <property type="entry name" value="START-like_dom_sf"/>
</dbReference>
<keyword evidence="2" id="KW-1185">Reference proteome</keyword>
<dbReference type="OrthoDB" id="9803476at2"/>